<evidence type="ECO:0000256" key="3">
    <source>
        <dbReference type="ARBA" id="ARBA00051998"/>
    </source>
</evidence>
<keyword evidence="1 5" id="KW-0808">Transferase</keyword>
<dbReference type="OrthoDB" id="447510at2759"/>
<name>A0A2A3E0V6_APICC</name>
<dbReference type="Gene3D" id="3.40.630.30">
    <property type="match status" value="1"/>
</dbReference>
<evidence type="ECO:0000256" key="5">
    <source>
        <dbReference type="HAMAP-Rule" id="MF_03130"/>
    </source>
</evidence>
<dbReference type="InterPro" id="IPR038746">
    <property type="entry name" value="Atat"/>
</dbReference>
<comment type="similarity">
    <text evidence="5">Belongs to the acetyltransferase ATAT1 family.</text>
</comment>
<feature type="region of interest" description="Disordered" evidence="6">
    <location>
        <begin position="304"/>
        <end position="334"/>
    </location>
</feature>
<dbReference type="EMBL" id="KZ288497">
    <property type="protein sequence ID" value="PBC25174.1"/>
    <property type="molecule type" value="Genomic_DNA"/>
</dbReference>
<dbReference type="Pfam" id="PF05301">
    <property type="entry name" value="Acetyltransf_16"/>
    <property type="match status" value="1"/>
</dbReference>
<keyword evidence="9" id="KW-1185">Reference proteome</keyword>
<dbReference type="PANTHER" id="PTHR12327:SF0">
    <property type="entry name" value="ALPHA-TUBULIN N-ACETYLTRANSFERASE 1"/>
    <property type="match status" value="1"/>
</dbReference>
<evidence type="ECO:0000313" key="8">
    <source>
        <dbReference type="EMBL" id="PBC25174.1"/>
    </source>
</evidence>
<organism evidence="8 9">
    <name type="scientific">Apis cerana cerana</name>
    <name type="common">Oriental honeybee</name>
    <dbReference type="NCBI Taxonomy" id="94128"/>
    <lineage>
        <taxon>Eukaryota</taxon>
        <taxon>Metazoa</taxon>
        <taxon>Ecdysozoa</taxon>
        <taxon>Arthropoda</taxon>
        <taxon>Hexapoda</taxon>
        <taxon>Insecta</taxon>
        <taxon>Pterygota</taxon>
        <taxon>Neoptera</taxon>
        <taxon>Endopterygota</taxon>
        <taxon>Hymenoptera</taxon>
        <taxon>Apocrita</taxon>
        <taxon>Aculeata</taxon>
        <taxon>Apoidea</taxon>
        <taxon>Anthophila</taxon>
        <taxon>Apidae</taxon>
        <taxon>Apis</taxon>
    </lineage>
</organism>
<comment type="function">
    <text evidence="5">Specifically acetylates 'Lys-40' in alpha-tubulin on the lumenal side of microtubules. Promotes microtubule destabilization and accelerates microtubule dynamics; this activity may be independent of acetylation activity. Acetylates alpha-tubulin with a slow enzymatic rate, due to a catalytic site that is not optimized for acetyl transfer. Enters the microtubule through each end and diffuses quickly throughout the lumen of microtubules. Acetylates only long/old microtubules because of its slow acetylation rate since it does not have time to act on dynamically unstable microtubules before the enzyme is released.</text>
</comment>
<evidence type="ECO:0000256" key="6">
    <source>
        <dbReference type="SAM" id="MobiDB-lite"/>
    </source>
</evidence>
<dbReference type="GO" id="GO:0019799">
    <property type="term" value="F:tubulin N-acetyltransferase activity"/>
    <property type="evidence" value="ECO:0007669"/>
    <property type="project" value="UniProtKB-UniRule"/>
</dbReference>
<dbReference type="GO" id="GO:0048666">
    <property type="term" value="P:neuron development"/>
    <property type="evidence" value="ECO:0007669"/>
    <property type="project" value="UniProtKB-UniRule"/>
</dbReference>
<feature type="domain" description="N-acetyltransferase" evidence="7">
    <location>
        <begin position="1"/>
        <end position="187"/>
    </location>
</feature>
<evidence type="ECO:0000259" key="7">
    <source>
        <dbReference type="PROSITE" id="PS51730"/>
    </source>
</evidence>
<evidence type="ECO:0000256" key="2">
    <source>
        <dbReference type="ARBA" id="ARBA00023315"/>
    </source>
</evidence>
<accession>A0A2A3E0V6</accession>
<evidence type="ECO:0000313" key="9">
    <source>
        <dbReference type="Proteomes" id="UP000242457"/>
    </source>
</evidence>
<dbReference type="FunFam" id="3.40.630.30:FF:000060">
    <property type="entry name" value="Alpha-tubulin N-acetyltransferase 1"/>
    <property type="match status" value="1"/>
</dbReference>
<sequence length="380" mass="43216">MEFKFNVNKLLPRKINKVTHTLIPEDFKGDRRELNECQRQLSRILDDMGEASARAQGLNKPITSALKLRDTDHIVYLLMDNEANNGLGSVIGLLKTGSKNLFMFDETGAHYQLKPRCILDFYIHESRQRMGLGNILYQHMLSEENIRPVKLAIDRPSEKFLAFLSKHYALTKIIPQNNKFVVFQGFFDDEHQDVRTNRYSLPPKNSIDIGASNAIHNNIAKSNSSLNGVSYSSTISRTSFGRYAAARPPCSMANILSDSTPKRKRPVQYSQNPPHNGNMFLLFLFSDEKSSTLATIQLKPERPRSLSLYSEEEQKQRTNELSTVPTPALPDYQPSPLVTILRETEKTEKNVKSSPSCSQEVAGTNQHSRLDLKFYHSPLW</sequence>
<comment type="catalytic activity">
    <reaction evidence="3 5">
        <text>L-lysyl-[alpha-tubulin] + acetyl-CoA = N(6)-acetyl-L-lysyl-[alpha-tubulin] + CoA + H(+)</text>
        <dbReference type="Rhea" id="RHEA:15277"/>
        <dbReference type="Rhea" id="RHEA-COMP:11278"/>
        <dbReference type="Rhea" id="RHEA-COMP:11279"/>
        <dbReference type="ChEBI" id="CHEBI:15378"/>
        <dbReference type="ChEBI" id="CHEBI:29969"/>
        <dbReference type="ChEBI" id="CHEBI:57287"/>
        <dbReference type="ChEBI" id="CHEBI:57288"/>
        <dbReference type="ChEBI" id="CHEBI:61930"/>
        <dbReference type="EC" id="2.3.1.108"/>
    </reaction>
</comment>
<dbReference type="Proteomes" id="UP000242457">
    <property type="component" value="Unassembled WGS sequence"/>
</dbReference>
<feature type="site" description="Crucial for catalytic activity" evidence="5">
    <location>
        <position position="56"/>
    </location>
</feature>
<dbReference type="GO" id="GO:0070507">
    <property type="term" value="P:regulation of microtubule cytoskeleton organization"/>
    <property type="evidence" value="ECO:0007669"/>
    <property type="project" value="UniProtKB-UniRule"/>
</dbReference>
<dbReference type="InterPro" id="IPR007965">
    <property type="entry name" value="GNAT_ATAT"/>
</dbReference>
<dbReference type="EC" id="2.3.1.108" evidence="4 5"/>
<reference evidence="8 9" key="1">
    <citation type="submission" date="2014-07" db="EMBL/GenBank/DDBJ databases">
        <title>Genomic and transcriptomic analysis on Apis cerana provide comprehensive insights into honey bee biology.</title>
        <authorList>
            <person name="Diao Q."/>
            <person name="Sun L."/>
            <person name="Zheng H."/>
            <person name="Zheng H."/>
            <person name="Xu S."/>
            <person name="Wang S."/>
            <person name="Zeng Z."/>
            <person name="Hu F."/>
            <person name="Su S."/>
            <person name="Wu J."/>
        </authorList>
    </citation>
    <scope>NUCLEOTIDE SEQUENCE [LARGE SCALE GENOMIC DNA]</scope>
    <source>
        <tissue evidence="8">Pupae without intestine</tissue>
    </source>
</reference>
<evidence type="ECO:0000256" key="4">
    <source>
        <dbReference type="ARBA" id="ARBA00066570"/>
    </source>
</evidence>
<dbReference type="PANTHER" id="PTHR12327">
    <property type="entry name" value="ALPHA-TUBULIN N-ACETYLTRANSFERASE 1"/>
    <property type="match status" value="1"/>
</dbReference>
<dbReference type="GO" id="GO:0005874">
    <property type="term" value="C:microtubule"/>
    <property type="evidence" value="ECO:0007669"/>
    <property type="project" value="InterPro"/>
</dbReference>
<dbReference type="PROSITE" id="PS51730">
    <property type="entry name" value="GNAT_ATAT"/>
    <property type="match status" value="1"/>
</dbReference>
<dbReference type="HAMAP" id="MF_03130">
    <property type="entry name" value="mec17"/>
    <property type="match status" value="1"/>
</dbReference>
<keyword evidence="2 5" id="KW-0012">Acyltransferase</keyword>
<feature type="binding site" evidence="5">
    <location>
        <begin position="121"/>
        <end position="134"/>
    </location>
    <ligand>
        <name>acetyl-CoA</name>
        <dbReference type="ChEBI" id="CHEBI:57288"/>
    </ligand>
</feature>
<evidence type="ECO:0000256" key="1">
    <source>
        <dbReference type="ARBA" id="ARBA00022679"/>
    </source>
</evidence>
<dbReference type="AlphaFoldDB" id="A0A2A3E0V6"/>
<protein>
    <recommendedName>
        <fullName evidence="4 5">Alpha-tubulin N-acetyltransferase</fullName>
        <shortName evidence="5">Alpha-TAT</shortName>
        <shortName evidence="5">TAT</shortName>
        <ecNumber evidence="4 5">2.3.1.108</ecNumber>
    </recommendedName>
    <alternativeName>
        <fullName evidence="5">Acetyltransferase mec-17 homolog</fullName>
    </alternativeName>
</protein>
<gene>
    <name evidence="8" type="ORF">APICC_07448</name>
</gene>
<feature type="binding site" evidence="5">
    <location>
        <begin position="157"/>
        <end position="166"/>
    </location>
    <ligand>
        <name>acetyl-CoA</name>
        <dbReference type="ChEBI" id="CHEBI:57288"/>
    </ligand>
</feature>
<proteinExistence type="inferred from homology"/>